<dbReference type="Proteomes" id="UP000805193">
    <property type="component" value="Unassembled WGS sequence"/>
</dbReference>
<reference evidence="1 2" key="1">
    <citation type="journal article" date="2020" name="Cell">
        <title>Large-Scale Comparative Analyses of Tick Genomes Elucidate Their Genetic Diversity and Vector Capacities.</title>
        <authorList>
            <consortium name="Tick Genome and Microbiome Consortium (TIGMIC)"/>
            <person name="Jia N."/>
            <person name="Wang J."/>
            <person name="Shi W."/>
            <person name="Du L."/>
            <person name="Sun Y."/>
            <person name="Zhan W."/>
            <person name="Jiang J.F."/>
            <person name="Wang Q."/>
            <person name="Zhang B."/>
            <person name="Ji P."/>
            <person name="Bell-Sakyi L."/>
            <person name="Cui X.M."/>
            <person name="Yuan T.T."/>
            <person name="Jiang B.G."/>
            <person name="Yang W.F."/>
            <person name="Lam T.T."/>
            <person name="Chang Q.C."/>
            <person name="Ding S.J."/>
            <person name="Wang X.J."/>
            <person name="Zhu J.G."/>
            <person name="Ruan X.D."/>
            <person name="Zhao L."/>
            <person name="Wei J.T."/>
            <person name="Ye R.Z."/>
            <person name="Que T.C."/>
            <person name="Du C.H."/>
            <person name="Zhou Y.H."/>
            <person name="Cheng J.X."/>
            <person name="Dai P.F."/>
            <person name="Guo W.B."/>
            <person name="Han X.H."/>
            <person name="Huang E.J."/>
            <person name="Li L.F."/>
            <person name="Wei W."/>
            <person name="Gao Y.C."/>
            <person name="Liu J.Z."/>
            <person name="Shao H.Z."/>
            <person name="Wang X."/>
            <person name="Wang C.C."/>
            <person name="Yang T.C."/>
            <person name="Huo Q.B."/>
            <person name="Li W."/>
            <person name="Chen H.Y."/>
            <person name="Chen S.E."/>
            <person name="Zhou L.G."/>
            <person name="Ni X.B."/>
            <person name="Tian J.H."/>
            <person name="Sheng Y."/>
            <person name="Liu T."/>
            <person name="Pan Y.S."/>
            <person name="Xia L.Y."/>
            <person name="Li J."/>
            <person name="Zhao F."/>
            <person name="Cao W.C."/>
        </authorList>
    </citation>
    <scope>NUCLEOTIDE SEQUENCE [LARGE SCALE GENOMIC DNA]</scope>
    <source>
        <strain evidence="1">Iper-2018</strain>
    </source>
</reference>
<name>A0AC60NXD9_IXOPE</name>
<evidence type="ECO:0000313" key="2">
    <source>
        <dbReference type="Proteomes" id="UP000805193"/>
    </source>
</evidence>
<sequence>MESPGTAGTSTGKTKAISLNQKPAILDGVRINVKIAIHAGVLCGAAAAVGTMAAHQSPFHCDKRNLFSLLKKIVDSDYPPIPSNIYSDELRALVAVCIDPIPEKRRDISYASRVANQMHLRFSKRPPRRVTKNCTQMTPY</sequence>
<dbReference type="EMBL" id="JABSTQ010011402">
    <property type="protein sequence ID" value="KAG0411821.1"/>
    <property type="molecule type" value="Genomic_DNA"/>
</dbReference>
<protein>
    <submittedName>
        <fullName evidence="1">Uncharacterized protein</fullName>
    </submittedName>
</protein>
<proteinExistence type="predicted"/>
<organism evidence="1 2">
    <name type="scientific">Ixodes persulcatus</name>
    <name type="common">Taiga tick</name>
    <dbReference type="NCBI Taxonomy" id="34615"/>
    <lineage>
        <taxon>Eukaryota</taxon>
        <taxon>Metazoa</taxon>
        <taxon>Ecdysozoa</taxon>
        <taxon>Arthropoda</taxon>
        <taxon>Chelicerata</taxon>
        <taxon>Arachnida</taxon>
        <taxon>Acari</taxon>
        <taxon>Parasitiformes</taxon>
        <taxon>Ixodida</taxon>
        <taxon>Ixodoidea</taxon>
        <taxon>Ixodidae</taxon>
        <taxon>Ixodinae</taxon>
        <taxon>Ixodes</taxon>
    </lineage>
</organism>
<gene>
    <name evidence="1" type="ORF">HPB47_011050</name>
</gene>
<keyword evidence="2" id="KW-1185">Reference proteome</keyword>
<evidence type="ECO:0000313" key="1">
    <source>
        <dbReference type="EMBL" id="KAG0411821.1"/>
    </source>
</evidence>
<accession>A0AC60NXD9</accession>
<comment type="caution">
    <text evidence="1">The sequence shown here is derived from an EMBL/GenBank/DDBJ whole genome shotgun (WGS) entry which is preliminary data.</text>
</comment>